<keyword evidence="4" id="KW-1185">Reference proteome</keyword>
<evidence type="ECO:0000313" key="3">
    <source>
        <dbReference type="EMBL" id="QSX77539.1"/>
    </source>
</evidence>
<evidence type="ECO:0000259" key="2">
    <source>
        <dbReference type="Pfam" id="PF12969"/>
    </source>
</evidence>
<sequence>MEDREWAVQIVKEQAVDYMKDTSISYSTSIQKADVISAYTLKADGRRIDVPKANFQVETNGGKGDGGPAFSDRTTMTVVFPELAVNDTVVFAYRLTGSQPVFERHFSTVENFNPSTYYGDVRMKIDAPETMPARYEAWQLKEARNAVANGRRVIEWTWQNRAPMESTRKDWSVYELGQAPGLAYSTFPDYASIADAYGARALPKAAVTPRIQKLADEVAAGRTGTREIAHALYDWVATEISYAGNCIGLGAVVPRDTDFVLDNRMGDCKDHATLLQAMLAAKGIRSQQALINAGNSYGLPKIPVVSMVNHVITYIPELDMYLDSTSSDTPFGSVPPSSAGKPVLLVDGYRDGSRTPPMPVGRNRQVQSTHLKVLADGSVEGDMTVKLAGMYGAASRAGLREVTEQQRQEMVKNYFERSGHEGSGSIEWDDAKALADSHRYSAKFQVKELLPVPGAFQVDAPFFSAGGVARFAAGGADEVDPDFPSACTSGYAEEEFTYEFAPELKVLAVPSNLKLANDLISYEASYELDGNRLKVRRVIDDRTPGPTCAPAVNAANQALLKKVLSNLKSQVVYGTN</sequence>
<organism evidence="3 4">
    <name type="scientific">Agrilutibacter solisilvae</name>
    <dbReference type="NCBI Taxonomy" id="2763317"/>
    <lineage>
        <taxon>Bacteria</taxon>
        <taxon>Pseudomonadati</taxon>
        <taxon>Pseudomonadota</taxon>
        <taxon>Gammaproteobacteria</taxon>
        <taxon>Lysobacterales</taxon>
        <taxon>Lysobacteraceae</taxon>
        <taxon>Agrilutibacter</taxon>
    </lineage>
</organism>
<dbReference type="RefSeq" id="WP_207526594.1">
    <property type="nucleotide sequence ID" value="NZ_CP071518.1"/>
</dbReference>
<dbReference type="Gene3D" id="2.60.40.3140">
    <property type="match status" value="1"/>
</dbReference>
<dbReference type="Gene3D" id="3.10.620.30">
    <property type="match status" value="1"/>
</dbReference>
<dbReference type="EMBL" id="CP071518">
    <property type="protein sequence ID" value="QSX77539.1"/>
    <property type="molecule type" value="Genomic_DNA"/>
</dbReference>
<accession>A0A975AR44</accession>
<feature type="domain" description="Transglutaminase-like" evidence="1">
    <location>
        <begin position="213"/>
        <end position="289"/>
    </location>
</feature>
<dbReference type="Pfam" id="PF01841">
    <property type="entry name" value="Transglut_core"/>
    <property type="match status" value="1"/>
</dbReference>
<evidence type="ECO:0000259" key="1">
    <source>
        <dbReference type="Pfam" id="PF01841"/>
    </source>
</evidence>
<dbReference type="SUPFAM" id="SSF54001">
    <property type="entry name" value="Cysteine proteinases"/>
    <property type="match status" value="1"/>
</dbReference>
<dbReference type="InterPro" id="IPR024618">
    <property type="entry name" value="DUF3857"/>
</dbReference>
<dbReference type="Proteomes" id="UP000639274">
    <property type="component" value="Chromosome"/>
</dbReference>
<evidence type="ECO:0000313" key="4">
    <source>
        <dbReference type="Proteomes" id="UP000639274"/>
    </source>
</evidence>
<dbReference type="InterPro" id="IPR038765">
    <property type="entry name" value="Papain-like_cys_pep_sf"/>
</dbReference>
<protein>
    <submittedName>
        <fullName evidence="3">DUF3857 domain-containing transglutaminase family protein</fullName>
    </submittedName>
</protein>
<proteinExistence type="predicted"/>
<feature type="domain" description="DUF3857" evidence="2">
    <location>
        <begin position="7"/>
        <end position="164"/>
    </location>
</feature>
<reference evidence="3 4" key="1">
    <citation type="submission" date="2021-03" db="EMBL/GenBank/DDBJ databases">
        <title>Lysobacter sp. nov. isolated from soil of gangwondo yeongwol, south Korea.</title>
        <authorList>
            <person name="Kim K.R."/>
            <person name="Kim K.H."/>
            <person name="Jeon C.O."/>
        </authorList>
    </citation>
    <scope>NUCLEOTIDE SEQUENCE [LARGE SCALE GENOMIC DNA]</scope>
    <source>
        <strain evidence="3 4">R19</strain>
    </source>
</reference>
<dbReference type="KEGG" id="lsf:I8J32_012340"/>
<dbReference type="Pfam" id="PF12969">
    <property type="entry name" value="DUF3857"/>
    <property type="match status" value="1"/>
</dbReference>
<dbReference type="InterPro" id="IPR002931">
    <property type="entry name" value="Transglutaminase-like"/>
</dbReference>
<gene>
    <name evidence="3" type="ORF">I8J32_012340</name>
</gene>
<dbReference type="AlphaFoldDB" id="A0A975AR44"/>
<name>A0A975AR44_9GAMM</name>